<dbReference type="EMBL" id="GL876981">
    <property type="protein sequence ID" value="KLU92482.1"/>
    <property type="molecule type" value="Genomic_DNA"/>
</dbReference>
<dbReference type="EnsemblFungi" id="MAPG_11427T0">
    <property type="protein sequence ID" value="MAPG_11427T0"/>
    <property type="gene ID" value="MAPG_11427"/>
</dbReference>
<reference evidence="2" key="3">
    <citation type="submission" date="2011-03" db="EMBL/GenBank/DDBJ databases">
        <title>Annotation of Magnaporthe poae ATCC 64411.</title>
        <authorList>
            <person name="Ma L.-J."/>
            <person name="Dead R."/>
            <person name="Young S.K."/>
            <person name="Zeng Q."/>
            <person name="Gargeya S."/>
            <person name="Fitzgerald M."/>
            <person name="Haas B."/>
            <person name="Abouelleil A."/>
            <person name="Alvarado L."/>
            <person name="Arachchi H.M."/>
            <person name="Berlin A."/>
            <person name="Brown A."/>
            <person name="Chapman S.B."/>
            <person name="Chen Z."/>
            <person name="Dunbar C."/>
            <person name="Freedman E."/>
            <person name="Gearin G."/>
            <person name="Gellesch M."/>
            <person name="Goldberg J."/>
            <person name="Griggs A."/>
            <person name="Gujja S."/>
            <person name="Heiman D."/>
            <person name="Howarth C."/>
            <person name="Larson L."/>
            <person name="Lui A."/>
            <person name="MacDonald P.J.P."/>
            <person name="Mehta T."/>
            <person name="Montmayeur A."/>
            <person name="Murphy C."/>
            <person name="Neiman D."/>
            <person name="Pearson M."/>
            <person name="Priest M."/>
            <person name="Roberts A."/>
            <person name="Saif S."/>
            <person name="Shea T."/>
            <person name="Shenoy N."/>
            <person name="Sisk P."/>
            <person name="Stolte C."/>
            <person name="Sykes S."/>
            <person name="Yandava C."/>
            <person name="Wortman J."/>
            <person name="Nusbaum C."/>
            <person name="Birren B."/>
        </authorList>
    </citation>
    <scope>NUCLEOTIDE SEQUENCE</scope>
    <source>
        <strain evidence="2">ATCC 64411</strain>
    </source>
</reference>
<dbReference type="EMBL" id="ADBL01002818">
    <property type="status" value="NOT_ANNOTATED_CDS"/>
    <property type="molecule type" value="Genomic_DNA"/>
</dbReference>
<accession>A0A0C4EF88</accession>
<evidence type="ECO:0000256" key="1">
    <source>
        <dbReference type="SAM" id="MobiDB-lite"/>
    </source>
</evidence>
<evidence type="ECO:0000313" key="3">
    <source>
        <dbReference type="EnsemblFungi" id="MAPG_11427T0"/>
    </source>
</evidence>
<feature type="region of interest" description="Disordered" evidence="1">
    <location>
        <begin position="1"/>
        <end position="20"/>
    </location>
</feature>
<feature type="compositionally biased region" description="Pro residues" evidence="1">
    <location>
        <begin position="1"/>
        <end position="11"/>
    </location>
</feature>
<dbReference type="Proteomes" id="UP000011715">
    <property type="component" value="Unassembled WGS sequence"/>
</dbReference>
<name>A0A0C4EF88_MAGP6</name>
<reference evidence="3" key="5">
    <citation type="submission" date="2015-06" db="UniProtKB">
        <authorList>
            <consortium name="EnsemblFungi"/>
        </authorList>
    </citation>
    <scope>IDENTIFICATION</scope>
    <source>
        <strain evidence="3">ATCC 64411</strain>
    </source>
</reference>
<dbReference type="AlphaFoldDB" id="A0A0C4EF88"/>
<organism evidence="3 4">
    <name type="scientific">Magnaporthiopsis poae (strain ATCC 64411 / 73-15)</name>
    <name type="common">Kentucky bluegrass fungus</name>
    <name type="synonym">Magnaporthe poae</name>
    <dbReference type="NCBI Taxonomy" id="644358"/>
    <lineage>
        <taxon>Eukaryota</taxon>
        <taxon>Fungi</taxon>
        <taxon>Dikarya</taxon>
        <taxon>Ascomycota</taxon>
        <taxon>Pezizomycotina</taxon>
        <taxon>Sordariomycetes</taxon>
        <taxon>Sordariomycetidae</taxon>
        <taxon>Magnaporthales</taxon>
        <taxon>Magnaporthaceae</taxon>
        <taxon>Magnaporthiopsis</taxon>
    </lineage>
</organism>
<evidence type="ECO:0000313" key="2">
    <source>
        <dbReference type="EMBL" id="KLU92482.1"/>
    </source>
</evidence>
<evidence type="ECO:0000313" key="4">
    <source>
        <dbReference type="Proteomes" id="UP000011715"/>
    </source>
</evidence>
<reference evidence="2" key="2">
    <citation type="submission" date="2010-05" db="EMBL/GenBank/DDBJ databases">
        <title>The Genome Sequence of Magnaporthe poae strain ATCC 64411.</title>
        <authorList>
            <consortium name="The Broad Institute Genome Sequencing Platform"/>
            <consortium name="Broad Institute Genome Sequencing Center for Infectious Disease"/>
            <person name="Ma L.-J."/>
            <person name="Dead R."/>
            <person name="Young S."/>
            <person name="Zeng Q."/>
            <person name="Koehrsen M."/>
            <person name="Alvarado L."/>
            <person name="Berlin A."/>
            <person name="Chapman S.B."/>
            <person name="Chen Z."/>
            <person name="Freedman E."/>
            <person name="Gellesch M."/>
            <person name="Goldberg J."/>
            <person name="Griggs A."/>
            <person name="Gujja S."/>
            <person name="Heilman E.R."/>
            <person name="Heiman D."/>
            <person name="Hepburn T."/>
            <person name="Howarth C."/>
            <person name="Jen D."/>
            <person name="Larson L."/>
            <person name="Mehta T."/>
            <person name="Neiman D."/>
            <person name="Pearson M."/>
            <person name="Roberts A."/>
            <person name="Saif S."/>
            <person name="Shea T."/>
            <person name="Shenoy N."/>
            <person name="Sisk P."/>
            <person name="Stolte C."/>
            <person name="Sykes S."/>
            <person name="Walk T."/>
            <person name="White J."/>
            <person name="Yandava C."/>
            <person name="Haas B."/>
            <person name="Nusbaum C."/>
            <person name="Birren B."/>
        </authorList>
    </citation>
    <scope>NUCLEOTIDE SEQUENCE</scope>
    <source>
        <strain evidence="2">ATCC 64411</strain>
    </source>
</reference>
<keyword evidence="4" id="KW-1185">Reference proteome</keyword>
<dbReference type="VEuPathDB" id="FungiDB:MAPG_11427"/>
<gene>
    <name evidence="2" type="ORF">MAPG_11427</name>
</gene>
<reference evidence="4" key="1">
    <citation type="submission" date="2010-05" db="EMBL/GenBank/DDBJ databases">
        <title>The genome sequence of Magnaporthe poae strain ATCC 64411.</title>
        <authorList>
            <person name="Ma L.-J."/>
            <person name="Dead R."/>
            <person name="Young S."/>
            <person name="Zeng Q."/>
            <person name="Koehrsen M."/>
            <person name="Alvarado L."/>
            <person name="Berlin A."/>
            <person name="Chapman S.B."/>
            <person name="Chen Z."/>
            <person name="Freedman E."/>
            <person name="Gellesch M."/>
            <person name="Goldberg J."/>
            <person name="Griggs A."/>
            <person name="Gujja S."/>
            <person name="Heilman E.R."/>
            <person name="Heiman D."/>
            <person name="Hepburn T."/>
            <person name="Howarth C."/>
            <person name="Jen D."/>
            <person name="Larson L."/>
            <person name="Mehta T."/>
            <person name="Neiman D."/>
            <person name="Pearson M."/>
            <person name="Roberts A."/>
            <person name="Saif S."/>
            <person name="Shea T."/>
            <person name="Shenoy N."/>
            <person name="Sisk P."/>
            <person name="Stolte C."/>
            <person name="Sykes S."/>
            <person name="Walk T."/>
            <person name="White J."/>
            <person name="Yandava C."/>
            <person name="Haas B."/>
            <person name="Nusbaum C."/>
            <person name="Birren B."/>
        </authorList>
    </citation>
    <scope>NUCLEOTIDE SEQUENCE [LARGE SCALE GENOMIC DNA]</scope>
    <source>
        <strain evidence="4">ATCC 64411 / 73-15</strain>
    </source>
</reference>
<protein>
    <submittedName>
        <fullName evidence="2 3">Uncharacterized protein</fullName>
    </submittedName>
</protein>
<reference evidence="3" key="4">
    <citation type="journal article" date="2015" name="G3 (Bethesda)">
        <title>Genome sequences of three phytopathogenic species of the Magnaporthaceae family of fungi.</title>
        <authorList>
            <person name="Okagaki L.H."/>
            <person name="Nunes C.C."/>
            <person name="Sailsbery J."/>
            <person name="Clay B."/>
            <person name="Brown D."/>
            <person name="John T."/>
            <person name="Oh Y."/>
            <person name="Young N."/>
            <person name="Fitzgerald M."/>
            <person name="Haas B.J."/>
            <person name="Zeng Q."/>
            <person name="Young S."/>
            <person name="Adiconis X."/>
            <person name="Fan L."/>
            <person name="Levin J.Z."/>
            <person name="Mitchell T.K."/>
            <person name="Okubara P.A."/>
            <person name="Farman M.L."/>
            <person name="Kohn L.M."/>
            <person name="Birren B."/>
            <person name="Ma L.-J."/>
            <person name="Dean R.A."/>
        </authorList>
    </citation>
    <scope>NUCLEOTIDE SEQUENCE</scope>
    <source>
        <strain evidence="3">ATCC 64411 / 73-15</strain>
    </source>
</reference>
<feature type="region of interest" description="Disordered" evidence="1">
    <location>
        <begin position="29"/>
        <end position="57"/>
    </location>
</feature>
<sequence>MPAAPSAPPLREPGRAIQPVGDHFCIETSREAVKPPRQRKNERKQTVDSPNSPSARASAGVFLMDGLRSPLRRLIFSAQAADSWESFSILVARRCAGRSASAQPGPDFLFQ</sequence>
<proteinExistence type="predicted"/>